<feature type="transmembrane region" description="Helical" evidence="9">
    <location>
        <begin position="27"/>
        <end position="49"/>
    </location>
</feature>
<keyword evidence="4" id="KW-1003">Cell membrane</keyword>
<protein>
    <submittedName>
        <fullName evidence="10">Monosaccharide ABC transporter membrane protein (CUT2 family)</fullName>
    </submittedName>
</protein>
<organism evidence="10 11">
    <name type="scientific">Panacagrimonas perspica</name>
    <dbReference type="NCBI Taxonomy" id="381431"/>
    <lineage>
        <taxon>Bacteria</taxon>
        <taxon>Pseudomonadati</taxon>
        <taxon>Pseudomonadota</taxon>
        <taxon>Gammaproteobacteria</taxon>
        <taxon>Nevskiales</taxon>
        <taxon>Nevskiaceae</taxon>
        <taxon>Panacagrimonas</taxon>
    </lineage>
</organism>
<keyword evidence="8 9" id="KW-0472">Membrane</keyword>
<dbReference type="InterPro" id="IPR001851">
    <property type="entry name" value="ABC_transp_permease"/>
</dbReference>
<evidence type="ECO:0000256" key="5">
    <source>
        <dbReference type="ARBA" id="ARBA00022519"/>
    </source>
</evidence>
<evidence type="ECO:0000256" key="3">
    <source>
        <dbReference type="ARBA" id="ARBA00022448"/>
    </source>
</evidence>
<feature type="transmembrane region" description="Helical" evidence="9">
    <location>
        <begin position="282"/>
        <end position="301"/>
    </location>
</feature>
<comment type="caution">
    <text evidence="10">The sequence shown here is derived from an EMBL/GenBank/DDBJ whole genome shotgun (WGS) entry which is preliminary data.</text>
</comment>
<evidence type="ECO:0000256" key="7">
    <source>
        <dbReference type="ARBA" id="ARBA00022989"/>
    </source>
</evidence>
<dbReference type="PANTHER" id="PTHR32196">
    <property type="entry name" value="ABC TRANSPORTER PERMEASE PROTEIN YPHD-RELATED-RELATED"/>
    <property type="match status" value="1"/>
</dbReference>
<feature type="transmembrane region" description="Helical" evidence="9">
    <location>
        <begin position="229"/>
        <end position="248"/>
    </location>
</feature>
<feature type="transmembrane region" description="Helical" evidence="9">
    <location>
        <begin position="103"/>
        <end position="125"/>
    </location>
</feature>
<dbReference type="GO" id="GO:0022857">
    <property type="term" value="F:transmembrane transporter activity"/>
    <property type="evidence" value="ECO:0007669"/>
    <property type="project" value="InterPro"/>
</dbReference>
<keyword evidence="11" id="KW-1185">Reference proteome</keyword>
<keyword evidence="5" id="KW-0997">Cell inner membrane</keyword>
<keyword evidence="6 9" id="KW-0812">Transmembrane</keyword>
<dbReference type="OrthoDB" id="5422926at2"/>
<accession>A0A4S3K1H6</accession>
<keyword evidence="7 9" id="KW-1133">Transmembrane helix</keyword>
<comment type="subcellular location">
    <subcellularLocation>
        <location evidence="1">Cell inner membrane</location>
        <topology evidence="1">Multi-pass membrane protein</topology>
    </subcellularLocation>
</comment>
<evidence type="ECO:0000256" key="9">
    <source>
        <dbReference type="SAM" id="Phobius"/>
    </source>
</evidence>
<dbReference type="EMBL" id="SOBT01000008">
    <property type="protein sequence ID" value="TDU31052.1"/>
    <property type="molecule type" value="Genomic_DNA"/>
</dbReference>
<evidence type="ECO:0000256" key="1">
    <source>
        <dbReference type="ARBA" id="ARBA00004429"/>
    </source>
</evidence>
<feature type="transmembrane region" description="Helical" evidence="9">
    <location>
        <begin position="80"/>
        <end position="97"/>
    </location>
</feature>
<evidence type="ECO:0000313" key="10">
    <source>
        <dbReference type="EMBL" id="TDU31052.1"/>
    </source>
</evidence>
<dbReference type="RefSeq" id="WP_133879673.1">
    <property type="nucleotide sequence ID" value="NZ_MWIN01000022.1"/>
</dbReference>
<dbReference type="CDD" id="cd06579">
    <property type="entry name" value="TM_PBP1_transp_AraH_like"/>
    <property type="match status" value="1"/>
</dbReference>
<dbReference type="Proteomes" id="UP000295341">
    <property type="component" value="Unassembled WGS sequence"/>
</dbReference>
<feature type="transmembrane region" description="Helical" evidence="9">
    <location>
        <begin position="132"/>
        <end position="152"/>
    </location>
</feature>
<gene>
    <name evidence="10" type="ORF">DFR24_0410</name>
</gene>
<name>A0A4S3K1H6_9GAMM</name>
<feature type="transmembrane region" description="Helical" evidence="9">
    <location>
        <begin position="55"/>
        <end position="73"/>
    </location>
</feature>
<keyword evidence="3" id="KW-0813">Transport</keyword>
<feature type="transmembrane region" description="Helical" evidence="9">
    <location>
        <begin position="172"/>
        <end position="195"/>
    </location>
</feature>
<feature type="transmembrane region" description="Helical" evidence="9">
    <location>
        <begin position="254"/>
        <end position="275"/>
    </location>
</feature>
<dbReference type="PANTHER" id="PTHR32196:SF21">
    <property type="entry name" value="ABC TRANSPORTER PERMEASE PROTEIN YPHD-RELATED"/>
    <property type="match status" value="1"/>
</dbReference>
<evidence type="ECO:0000256" key="6">
    <source>
        <dbReference type="ARBA" id="ARBA00022692"/>
    </source>
</evidence>
<dbReference type="Pfam" id="PF02653">
    <property type="entry name" value="BPD_transp_2"/>
    <property type="match status" value="1"/>
</dbReference>
<evidence type="ECO:0000256" key="8">
    <source>
        <dbReference type="ARBA" id="ARBA00023136"/>
    </source>
</evidence>
<sequence>MTDTTATPDTTGKGGGRRRLVISQEQIVLIVTALLAIGFALTLSGFATIGNLLALTRSVAILGILGIAMSVVVIGRGLDLSLVATMAVSSAFALQLMQHGWGWPGAAAAGMGVAIAIGLINGFIIAFVEVPALFTTLATGFLIFGLGRTFLLDGVITYLPPQAETFAWIGQGQLLGIPAPVIVLAIVALFVQVLLSRMTVGRFVYAHGDNVDAARLTGIAVRPLTMLEYAICAAIGCLAGLVMAASTASINMQIVNSTLIFDVILVVVLGGVSLVGGRGGVLSVLAGTALIGTLLNGMTIMDLDNNIQNIVKGAVLLAAIIVDNRLHPQDEETARQGD</sequence>
<evidence type="ECO:0000256" key="2">
    <source>
        <dbReference type="ARBA" id="ARBA00007942"/>
    </source>
</evidence>
<evidence type="ECO:0000256" key="4">
    <source>
        <dbReference type="ARBA" id="ARBA00022475"/>
    </source>
</evidence>
<comment type="similarity">
    <text evidence="2">Belongs to the binding-protein-dependent transport system permease family. AraH/RbsC subfamily.</text>
</comment>
<dbReference type="AlphaFoldDB" id="A0A4S3K1H6"/>
<dbReference type="GO" id="GO:0005886">
    <property type="term" value="C:plasma membrane"/>
    <property type="evidence" value="ECO:0007669"/>
    <property type="project" value="UniProtKB-SubCell"/>
</dbReference>
<reference evidence="10 11" key="1">
    <citation type="submission" date="2019-03" db="EMBL/GenBank/DDBJ databases">
        <title>Genomic Encyclopedia of Type Strains, Phase IV (KMG-IV): sequencing the most valuable type-strain genomes for metagenomic binning, comparative biology and taxonomic classification.</title>
        <authorList>
            <person name="Goeker M."/>
        </authorList>
    </citation>
    <scope>NUCLEOTIDE SEQUENCE [LARGE SCALE GENOMIC DNA]</scope>
    <source>
        <strain evidence="10 11">DSM 26377</strain>
    </source>
</reference>
<evidence type="ECO:0000313" key="11">
    <source>
        <dbReference type="Proteomes" id="UP000295341"/>
    </source>
</evidence>
<proteinExistence type="inferred from homology"/>